<proteinExistence type="predicted"/>
<dbReference type="EMBL" id="JAWDJW010003732">
    <property type="protein sequence ID" value="KAK3076642.1"/>
    <property type="molecule type" value="Genomic_DNA"/>
</dbReference>
<sequence>MESDGNNIEHKYPPPPLPVHEASHASQERDLSANDNGPGLTATTPPRSDVDEILRKKRKAREYKACYP</sequence>
<dbReference type="Proteomes" id="UP001186974">
    <property type="component" value="Unassembled WGS sequence"/>
</dbReference>
<feature type="non-terminal residue" evidence="1">
    <location>
        <position position="68"/>
    </location>
</feature>
<comment type="caution">
    <text evidence="1">The sequence shown here is derived from an EMBL/GenBank/DDBJ whole genome shotgun (WGS) entry which is preliminary data.</text>
</comment>
<protein>
    <submittedName>
        <fullName evidence="1">Uncharacterized protein</fullName>
    </submittedName>
</protein>
<keyword evidence="2" id="KW-1185">Reference proteome</keyword>
<evidence type="ECO:0000313" key="1">
    <source>
        <dbReference type="EMBL" id="KAK3076642.1"/>
    </source>
</evidence>
<organism evidence="1 2">
    <name type="scientific">Coniosporium uncinatum</name>
    <dbReference type="NCBI Taxonomy" id="93489"/>
    <lineage>
        <taxon>Eukaryota</taxon>
        <taxon>Fungi</taxon>
        <taxon>Dikarya</taxon>
        <taxon>Ascomycota</taxon>
        <taxon>Pezizomycotina</taxon>
        <taxon>Dothideomycetes</taxon>
        <taxon>Dothideomycetes incertae sedis</taxon>
        <taxon>Coniosporium</taxon>
    </lineage>
</organism>
<accession>A0ACC3DJ97</accession>
<reference evidence="1" key="1">
    <citation type="submission" date="2024-09" db="EMBL/GenBank/DDBJ databases">
        <title>Black Yeasts Isolated from many extreme environments.</title>
        <authorList>
            <person name="Coleine C."/>
            <person name="Stajich J.E."/>
            <person name="Selbmann L."/>
        </authorList>
    </citation>
    <scope>NUCLEOTIDE SEQUENCE</scope>
    <source>
        <strain evidence="1">CCFEE 5737</strain>
    </source>
</reference>
<name>A0ACC3DJ97_9PEZI</name>
<evidence type="ECO:0000313" key="2">
    <source>
        <dbReference type="Proteomes" id="UP001186974"/>
    </source>
</evidence>
<gene>
    <name evidence="1" type="ORF">LTS18_012458</name>
</gene>